<comment type="similarity">
    <text evidence="2">Belongs to the NAD(P)-dependent epimerase/dehydratase family. Dihydroflavonol-4-reductase subfamily.</text>
</comment>
<name>A0ABR0STI7_9HYPO</name>
<dbReference type="SUPFAM" id="SSF51735">
    <property type="entry name" value="NAD(P)-binding Rossmann-fold domains"/>
    <property type="match status" value="1"/>
</dbReference>
<evidence type="ECO:0000313" key="4">
    <source>
        <dbReference type="EMBL" id="KAK5995468.1"/>
    </source>
</evidence>
<dbReference type="Gene3D" id="3.40.50.720">
    <property type="entry name" value="NAD(P)-binding Rossmann-like Domain"/>
    <property type="match status" value="1"/>
</dbReference>
<dbReference type="PANTHER" id="PTHR10366">
    <property type="entry name" value="NAD DEPENDENT EPIMERASE/DEHYDRATASE"/>
    <property type="match status" value="1"/>
</dbReference>
<evidence type="ECO:0000259" key="3">
    <source>
        <dbReference type="Pfam" id="PF01370"/>
    </source>
</evidence>
<dbReference type="InterPro" id="IPR001509">
    <property type="entry name" value="Epimerase_deHydtase"/>
</dbReference>
<protein>
    <submittedName>
        <fullName evidence="4">Uncharacterized oxidoreductase</fullName>
    </submittedName>
</protein>
<sequence length="352" mass="38251">MPSRITRTIDAPAVIVVTGANGFIAQHCIARLLQHGYHVVGTVRSAAKAEVVHKSHGWHSSLDVVVIQDITDPQSYLDALEAFSPSAIFHLAAPFHYSATSFEKEMMVPAVQGSTAILEAAARMRGVRRVVHTNSFACIYDASAGLCPEKVYTARDWSPLTYEDGVAADNAPLAYRASKTAAEKAAWRFMEQRGLGFDLVSLCPGMVFGPFLPDAMPKSTGEINTSNFLVWSVVSAGRGSAVPPTRGPIWVDVRDVADAHIKALIVPEAGGGRYMLAKGAYCNQELADVARQVSPKLRERVPIGEPGKREAHMHYTVDTTETDEVLGTKWRSLEESLGDLVPQLFEIERAHA</sequence>
<dbReference type="PANTHER" id="PTHR10366:SF579">
    <property type="entry name" value="3-BETA HYDROXYSTEROID DEHYDROGENASE_ISOMERASE FAMILY PROTEIN (AFU_ORTHOLOGUE AFUA_3G02250)"/>
    <property type="match status" value="1"/>
</dbReference>
<keyword evidence="5" id="KW-1185">Reference proteome</keyword>
<evidence type="ECO:0000313" key="5">
    <source>
        <dbReference type="Proteomes" id="UP001338125"/>
    </source>
</evidence>
<comment type="caution">
    <text evidence="4">The sequence shown here is derived from an EMBL/GenBank/DDBJ whole genome shotgun (WGS) entry which is preliminary data.</text>
</comment>
<keyword evidence="1" id="KW-0560">Oxidoreductase</keyword>
<proteinExistence type="inferred from homology"/>
<organism evidence="4 5">
    <name type="scientific">Cladobotryum mycophilum</name>
    <dbReference type="NCBI Taxonomy" id="491253"/>
    <lineage>
        <taxon>Eukaryota</taxon>
        <taxon>Fungi</taxon>
        <taxon>Dikarya</taxon>
        <taxon>Ascomycota</taxon>
        <taxon>Pezizomycotina</taxon>
        <taxon>Sordariomycetes</taxon>
        <taxon>Hypocreomycetidae</taxon>
        <taxon>Hypocreales</taxon>
        <taxon>Hypocreaceae</taxon>
        <taxon>Cladobotryum</taxon>
    </lineage>
</organism>
<dbReference type="InterPro" id="IPR050425">
    <property type="entry name" value="NAD(P)_dehydrat-like"/>
</dbReference>
<evidence type="ECO:0000256" key="2">
    <source>
        <dbReference type="ARBA" id="ARBA00023445"/>
    </source>
</evidence>
<gene>
    <name evidence="4" type="ORF">PT974_03876</name>
</gene>
<accession>A0ABR0STI7</accession>
<dbReference type="Pfam" id="PF01370">
    <property type="entry name" value="Epimerase"/>
    <property type="match status" value="1"/>
</dbReference>
<evidence type="ECO:0000256" key="1">
    <source>
        <dbReference type="ARBA" id="ARBA00023002"/>
    </source>
</evidence>
<reference evidence="4 5" key="1">
    <citation type="submission" date="2024-01" db="EMBL/GenBank/DDBJ databases">
        <title>Complete genome of Cladobotryum mycophilum ATHUM6906.</title>
        <authorList>
            <person name="Christinaki A.C."/>
            <person name="Myridakis A.I."/>
            <person name="Kouvelis V.N."/>
        </authorList>
    </citation>
    <scope>NUCLEOTIDE SEQUENCE [LARGE SCALE GENOMIC DNA]</scope>
    <source>
        <strain evidence="4 5">ATHUM6906</strain>
    </source>
</reference>
<dbReference type="Proteomes" id="UP001338125">
    <property type="component" value="Unassembled WGS sequence"/>
</dbReference>
<dbReference type="InterPro" id="IPR036291">
    <property type="entry name" value="NAD(P)-bd_dom_sf"/>
</dbReference>
<feature type="domain" description="NAD-dependent epimerase/dehydratase" evidence="3">
    <location>
        <begin position="15"/>
        <end position="270"/>
    </location>
</feature>
<dbReference type="EMBL" id="JAVFKD010000004">
    <property type="protein sequence ID" value="KAK5995468.1"/>
    <property type="molecule type" value="Genomic_DNA"/>
</dbReference>